<sequence length="104" mass="12022">MNSPMPMRIMNPLPRHLAVTKNTDFHRSRYRSVLEMSPRSLQFQRDSERKVTPPVVRNISRGIRTAPMPKMTNLRKKVGAQPPQLSSTASGRKEENPRRLRDVC</sequence>
<feature type="region of interest" description="Disordered" evidence="1">
    <location>
        <begin position="61"/>
        <end position="104"/>
    </location>
</feature>
<name>A0A5C3QIF5_9AGAR</name>
<dbReference type="Proteomes" id="UP000305067">
    <property type="component" value="Unassembled WGS sequence"/>
</dbReference>
<feature type="compositionally biased region" description="Basic and acidic residues" evidence="1">
    <location>
        <begin position="91"/>
        <end position="104"/>
    </location>
</feature>
<keyword evidence="3" id="KW-1185">Reference proteome</keyword>
<dbReference type="EMBL" id="ML178831">
    <property type="protein sequence ID" value="TFK99978.1"/>
    <property type="molecule type" value="Genomic_DNA"/>
</dbReference>
<dbReference type="AlphaFoldDB" id="A0A5C3QIF5"/>
<reference evidence="2 3" key="1">
    <citation type="journal article" date="2019" name="Nat. Ecol. Evol.">
        <title>Megaphylogeny resolves global patterns of mushroom evolution.</title>
        <authorList>
            <person name="Varga T."/>
            <person name="Krizsan K."/>
            <person name="Foldi C."/>
            <person name="Dima B."/>
            <person name="Sanchez-Garcia M."/>
            <person name="Sanchez-Ramirez S."/>
            <person name="Szollosi G.J."/>
            <person name="Szarkandi J.G."/>
            <person name="Papp V."/>
            <person name="Albert L."/>
            <person name="Andreopoulos W."/>
            <person name="Angelini C."/>
            <person name="Antonin V."/>
            <person name="Barry K.W."/>
            <person name="Bougher N.L."/>
            <person name="Buchanan P."/>
            <person name="Buyck B."/>
            <person name="Bense V."/>
            <person name="Catcheside P."/>
            <person name="Chovatia M."/>
            <person name="Cooper J."/>
            <person name="Damon W."/>
            <person name="Desjardin D."/>
            <person name="Finy P."/>
            <person name="Geml J."/>
            <person name="Haridas S."/>
            <person name="Hughes K."/>
            <person name="Justo A."/>
            <person name="Karasinski D."/>
            <person name="Kautmanova I."/>
            <person name="Kiss B."/>
            <person name="Kocsube S."/>
            <person name="Kotiranta H."/>
            <person name="LaButti K.M."/>
            <person name="Lechner B.E."/>
            <person name="Liimatainen K."/>
            <person name="Lipzen A."/>
            <person name="Lukacs Z."/>
            <person name="Mihaltcheva S."/>
            <person name="Morgado L.N."/>
            <person name="Niskanen T."/>
            <person name="Noordeloos M.E."/>
            <person name="Ohm R.A."/>
            <person name="Ortiz-Santana B."/>
            <person name="Ovrebo C."/>
            <person name="Racz N."/>
            <person name="Riley R."/>
            <person name="Savchenko A."/>
            <person name="Shiryaev A."/>
            <person name="Soop K."/>
            <person name="Spirin V."/>
            <person name="Szebenyi C."/>
            <person name="Tomsovsky M."/>
            <person name="Tulloss R.E."/>
            <person name="Uehling J."/>
            <person name="Grigoriev I.V."/>
            <person name="Vagvolgyi C."/>
            <person name="Papp T."/>
            <person name="Martin F.M."/>
            <person name="Miettinen O."/>
            <person name="Hibbett D.S."/>
            <person name="Nagy L.G."/>
        </authorList>
    </citation>
    <scope>NUCLEOTIDE SEQUENCE [LARGE SCALE GENOMIC DNA]</scope>
    <source>
        <strain evidence="2 3">CBS 309.79</strain>
    </source>
</reference>
<accession>A0A5C3QIF5</accession>
<evidence type="ECO:0000313" key="3">
    <source>
        <dbReference type="Proteomes" id="UP000305067"/>
    </source>
</evidence>
<gene>
    <name evidence="2" type="ORF">BDV98DRAFT_570520</name>
</gene>
<protein>
    <submittedName>
        <fullName evidence="2">Uncharacterized protein</fullName>
    </submittedName>
</protein>
<evidence type="ECO:0000256" key="1">
    <source>
        <dbReference type="SAM" id="MobiDB-lite"/>
    </source>
</evidence>
<evidence type="ECO:0000313" key="2">
    <source>
        <dbReference type="EMBL" id="TFK99978.1"/>
    </source>
</evidence>
<organism evidence="2 3">
    <name type="scientific">Pterulicium gracile</name>
    <dbReference type="NCBI Taxonomy" id="1884261"/>
    <lineage>
        <taxon>Eukaryota</taxon>
        <taxon>Fungi</taxon>
        <taxon>Dikarya</taxon>
        <taxon>Basidiomycota</taxon>
        <taxon>Agaricomycotina</taxon>
        <taxon>Agaricomycetes</taxon>
        <taxon>Agaricomycetidae</taxon>
        <taxon>Agaricales</taxon>
        <taxon>Pleurotineae</taxon>
        <taxon>Pterulaceae</taxon>
        <taxon>Pterulicium</taxon>
    </lineage>
</organism>
<proteinExistence type="predicted"/>